<dbReference type="Proteomes" id="UP001150603">
    <property type="component" value="Unassembled WGS sequence"/>
</dbReference>
<evidence type="ECO:0000313" key="1">
    <source>
        <dbReference type="EMBL" id="KAJ1941919.1"/>
    </source>
</evidence>
<accession>A0ACC1J8V3</accession>
<organism evidence="1 2">
    <name type="scientific">Linderina macrospora</name>
    <dbReference type="NCBI Taxonomy" id="4868"/>
    <lineage>
        <taxon>Eukaryota</taxon>
        <taxon>Fungi</taxon>
        <taxon>Fungi incertae sedis</taxon>
        <taxon>Zoopagomycota</taxon>
        <taxon>Kickxellomycotina</taxon>
        <taxon>Kickxellomycetes</taxon>
        <taxon>Kickxellales</taxon>
        <taxon>Kickxellaceae</taxon>
        <taxon>Linderina</taxon>
    </lineage>
</organism>
<comment type="caution">
    <text evidence="1">The sequence shown here is derived from an EMBL/GenBank/DDBJ whole genome shotgun (WGS) entry which is preliminary data.</text>
</comment>
<sequence length="211" mass="23044">MSSYFSIAKDSANKASLVYSGQTQSADSIDSLADPVYKIEYTIDTAVLTTYSSDGEHQLTAAINCDAIPAAAIFDENDKHDAARRIGSMAWKFTNASGQKYKWHITQQGKMWELRQGHANAIATYTNQGPFSRFQGVLAVEPSVGGDFLKLVLISWGLTRKTLDDERAKDDPKLSSSRYPHNHGDWLADGFYSATNRGGLDFAGVATSAGY</sequence>
<proteinExistence type="predicted"/>
<gene>
    <name evidence="1" type="ORF">FBU59_003360</name>
</gene>
<evidence type="ECO:0000313" key="2">
    <source>
        <dbReference type="Proteomes" id="UP001150603"/>
    </source>
</evidence>
<dbReference type="EMBL" id="JANBPW010002116">
    <property type="protein sequence ID" value="KAJ1941919.1"/>
    <property type="molecule type" value="Genomic_DNA"/>
</dbReference>
<protein>
    <submittedName>
        <fullName evidence="1">Uncharacterized protein</fullName>
    </submittedName>
</protein>
<reference evidence="1" key="1">
    <citation type="submission" date="2022-07" db="EMBL/GenBank/DDBJ databases">
        <title>Phylogenomic reconstructions and comparative analyses of Kickxellomycotina fungi.</title>
        <authorList>
            <person name="Reynolds N.K."/>
            <person name="Stajich J.E."/>
            <person name="Barry K."/>
            <person name="Grigoriev I.V."/>
            <person name="Crous P."/>
            <person name="Smith M.E."/>
        </authorList>
    </citation>
    <scope>NUCLEOTIDE SEQUENCE</scope>
    <source>
        <strain evidence="1">NRRL 5244</strain>
    </source>
</reference>
<keyword evidence="2" id="KW-1185">Reference proteome</keyword>
<name>A0ACC1J8V3_9FUNG</name>